<dbReference type="GO" id="GO:0060320">
    <property type="term" value="P:rejection of self pollen"/>
    <property type="evidence" value="ECO:0007669"/>
    <property type="project" value="UniProtKB-KW"/>
</dbReference>
<evidence type="ECO:0000256" key="6">
    <source>
        <dbReference type="RuleBase" id="RU367044"/>
    </source>
</evidence>
<accession>A0AAV0IAZ4</accession>
<feature type="region of interest" description="Disordered" evidence="7">
    <location>
        <begin position="1"/>
        <end position="40"/>
    </location>
</feature>
<dbReference type="PANTHER" id="PTHR31232">
    <property type="match status" value="1"/>
</dbReference>
<keyword evidence="5" id="KW-0732">Signal</keyword>
<keyword evidence="4 6" id="KW-0964">Secreted</keyword>
<protein>
    <recommendedName>
        <fullName evidence="6">S-protein homolog</fullName>
    </recommendedName>
</protein>
<evidence type="ECO:0000256" key="7">
    <source>
        <dbReference type="SAM" id="MobiDB-lite"/>
    </source>
</evidence>
<dbReference type="PANTHER" id="PTHR31232:SF18">
    <property type="entry name" value="S-PROTEIN HOMOLOG"/>
    <property type="match status" value="1"/>
</dbReference>
<organism evidence="9 10">
    <name type="scientific">Linum tenue</name>
    <dbReference type="NCBI Taxonomy" id="586396"/>
    <lineage>
        <taxon>Eukaryota</taxon>
        <taxon>Viridiplantae</taxon>
        <taxon>Streptophyta</taxon>
        <taxon>Embryophyta</taxon>
        <taxon>Tracheophyta</taxon>
        <taxon>Spermatophyta</taxon>
        <taxon>Magnoliopsida</taxon>
        <taxon>eudicotyledons</taxon>
        <taxon>Gunneridae</taxon>
        <taxon>Pentapetalae</taxon>
        <taxon>rosids</taxon>
        <taxon>fabids</taxon>
        <taxon>Malpighiales</taxon>
        <taxon>Linaceae</taxon>
        <taxon>Linum</taxon>
    </lineage>
</organism>
<keyword evidence="8" id="KW-0472">Membrane</keyword>
<keyword evidence="8" id="KW-0812">Transmembrane</keyword>
<dbReference type="AlphaFoldDB" id="A0AAV0IAZ4"/>
<comment type="caution">
    <text evidence="9">The sequence shown here is derived from an EMBL/GenBank/DDBJ whole genome shotgun (WGS) entry which is preliminary data.</text>
</comment>
<reference evidence="9" key="1">
    <citation type="submission" date="2022-08" db="EMBL/GenBank/DDBJ databases">
        <authorList>
            <person name="Gutierrez-Valencia J."/>
        </authorList>
    </citation>
    <scope>NUCLEOTIDE SEQUENCE</scope>
</reference>
<proteinExistence type="inferred from homology"/>
<dbReference type="Proteomes" id="UP001154282">
    <property type="component" value="Unassembled WGS sequence"/>
</dbReference>
<evidence type="ECO:0000256" key="4">
    <source>
        <dbReference type="ARBA" id="ARBA00022525"/>
    </source>
</evidence>
<dbReference type="InterPro" id="IPR010264">
    <property type="entry name" value="Self-incomp_S1"/>
</dbReference>
<name>A0AAV0IAZ4_9ROSI</name>
<evidence type="ECO:0000256" key="1">
    <source>
        <dbReference type="ARBA" id="ARBA00004613"/>
    </source>
</evidence>
<keyword evidence="3 6" id="KW-0713">Self-incompatibility</keyword>
<dbReference type="GO" id="GO:0005576">
    <property type="term" value="C:extracellular region"/>
    <property type="evidence" value="ECO:0007669"/>
    <property type="project" value="UniProtKB-SubCell"/>
</dbReference>
<evidence type="ECO:0000313" key="9">
    <source>
        <dbReference type="EMBL" id="CAI0394832.1"/>
    </source>
</evidence>
<gene>
    <name evidence="9" type="ORF">LITE_LOCUS8470</name>
</gene>
<dbReference type="EMBL" id="CAMGYJ010000003">
    <property type="protein sequence ID" value="CAI0394832.1"/>
    <property type="molecule type" value="Genomic_DNA"/>
</dbReference>
<evidence type="ECO:0000256" key="2">
    <source>
        <dbReference type="ARBA" id="ARBA00005581"/>
    </source>
</evidence>
<feature type="transmembrane region" description="Helical" evidence="8">
    <location>
        <begin position="72"/>
        <end position="97"/>
    </location>
</feature>
<sequence length="194" mass="21624">MGLASHPTRQQTPVASVDSLPKNLPSMKPERPRFSPPLSLISSELDRPGRPIWNELASPAKFKKTVMVINKALLTAVALSTTVIIMALPTVQVSVYITNQVTRKILIVHCRSKDDDLGAHAVAVGSSIHWSFGPNIFGARTVFWCKLAVQDRRISFVAYEQGRVTYGDWVVRDDGVYARPYGHPMFLQAQWTRP</sequence>
<keyword evidence="10" id="KW-1185">Reference proteome</keyword>
<comment type="similarity">
    <text evidence="2 6">Belongs to the plant self-incompatibility (S1) protein family.</text>
</comment>
<evidence type="ECO:0000256" key="5">
    <source>
        <dbReference type="ARBA" id="ARBA00022729"/>
    </source>
</evidence>
<keyword evidence="8" id="KW-1133">Transmembrane helix</keyword>
<dbReference type="Pfam" id="PF05938">
    <property type="entry name" value="Self-incomp_S1"/>
    <property type="match status" value="1"/>
</dbReference>
<evidence type="ECO:0000256" key="3">
    <source>
        <dbReference type="ARBA" id="ARBA00022471"/>
    </source>
</evidence>
<comment type="subcellular location">
    <subcellularLocation>
        <location evidence="1 6">Secreted</location>
    </subcellularLocation>
</comment>
<evidence type="ECO:0000256" key="8">
    <source>
        <dbReference type="SAM" id="Phobius"/>
    </source>
</evidence>
<evidence type="ECO:0000313" key="10">
    <source>
        <dbReference type="Proteomes" id="UP001154282"/>
    </source>
</evidence>